<gene>
    <name evidence="2" type="ORF">MAPG_05439</name>
</gene>
<dbReference type="EMBL" id="ADBL01001293">
    <property type="status" value="NOT_ANNOTATED_CDS"/>
    <property type="molecule type" value="Genomic_DNA"/>
</dbReference>
<reference evidence="2" key="2">
    <citation type="submission" date="2010-05" db="EMBL/GenBank/DDBJ databases">
        <title>The Genome Sequence of Magnaporthe poae strain ATCC 64411.</title>
        <authorList>
            <consortium name="The Broad Institute Genome Sequencing Platform"/>
            <consortium name="Broad Institute Genome Sequencing Center for Infectious Disease"/>
            <person name="Ma L.-J."/>
            <person name="Dead R."/>
            <person name="Young S."/>
            <person name="Zeng Q."/>
            <person name="Koehrsen M."/>
            <person name="Alvarado L."/>
            <person name="Berlin A."/>
            <person name="Chapman S.B."/>
            <person name="Chen Z."/>
            <person name="Freedman E."/>
            <person name="Gellesch M."/>
            <person name="Goldberg J."/>
            <person name="Griggs A."/>
            <person name="Gujja S."/>
            <person name="Heilman E.R."/>
            <person name="Heiman D."/>
            <person name="Hepburn T."/>
            <person name="Howarth C."/>
            <person name="Jen D."/>
            <person name="Larson L."/>
            <person name="Mehta T."/>
            <person name="Neiman D."/>
            <person name="Pearson M."/>
            <person name="Roberts A."/>
            <person name="Saif S."/>
            <person name="Shea T."/>
            <person name="Shenoy N."/>
            <person name="Sisk P."/>
            <person name="Stolte C."/>
            <person name="Sykes S."/>
            <person name="Walk T."/>
            <person name="White J."/>
            <person name="Yandava C."/>
            <person name="Haas B."/>
            <person name="Nusbaum C."/>
            <person name="Birren B."/>
        </authorList>
    </citation>
    <scope>NUCLEOTIDE SEQUENCE</scope>
    <source>
        <strain evidence="2">ATCC 64411</strain>
    </source>
</reference>
<accession>A0A0C4DZE1</accession>
<reference evidence="3" key="5">
    <citation type="submission" date="2015-06" db="UniProtKB">
        <authorList>
            <consortium name="EnsemblFungi"/>
        </authorList>
    </citation>
    <scope>IDENTIFICATION</scope>
    <source>
        <strain evidence="3">ATCC 64411</strain>
    </source>
</reference>
<reference evidence="3" key="4">
    <citation type="journal article" date="2015" name="G3 (Bethesda)">
        <title>Genome sequences of three phytopathogenic species of the Magnaporthaceae family of fungi.</title>
        <authorList>
            <person name="Okagaki L.H."/>
            <person name="Nunes C.C."/>
            <person name="Sailsbery J."/>
            <person name="Clay B."/>
            <person name="Brown D."/>
            <person name="John T."/>
            <person name="Oh Y."/>
            <person name="Young N."/>
            <person name="Fitzgerald M."/>
            <person name="Haas B.J."/>
            <person name="Zeng Q."/>
            <person name="Young S."/>
            <person name="Adiconis X."/>
            <person name="Fan L."/>
            <person name="Levin J.Z."/>
            <person name="Mitchell T.K."/>
            <person name="Okubara P.A."/>
            <person name="Farman M.L."/>
            <person name="Kohn L.M."/>
            <person name="Birren B."/>
            <person name="Ma L.-J."/>
            <person name="Dean R.A."/>
        </authorList>
    </citation>
    <scope>NUCLEOTIDE SEQUENCE</scope>
    <source>
        <strain evidence="3">ATCC 64411 / 73-15</strain>
    </source>
</reference>
<feature type="region of interest" description="Disordered" evidence="1">
    <location>
        <begin position="290"/>
        <end position="320"/>
    </location>
</feature>
<sequence length="320" mass="36385">MGEMPEELRLKASGLLDATFCGNSVSKGLDLQDAKLCAWYLETADPLYGKPLRKLYNGDSGPRRMNSKKHVSILLKNEDGSTDREVVYPTRINHEMSDVDASTWFTKAPEVFEKLVEMANHYCYDGGDSSRRPRQIIWLMRRFHPSTVIVFMADIRENSPWWSELRGLSITDHVWKPLPLDWNDITDGLDHICTKQAKWFDKGLSFEQCFGATGCLPPFATQDEIFYLIRITVLVMVVYAEIPRVVRAAKMESLVDRTLPCMADFPGCIREYYLGLRSVPSIDDVRKELDASKASNKRAAPPTIDKKDTKRQRLAPGSDA</sequence>
<protein>
    <submittedName>
        <fullName evidence="2 3">Uncharacterized protein</fullName>
    </submittedName>
</protein>
<evidence type="ECO:0000313" key="2">
    <source>
        <dbReference type="EMBL" id="KLU86425.1"/>
    </source>
</evidence>
<name>A0A0C4DZE1_MAGP6</name>
<evidence type="ECO:0000256" key="1">
    <source>
        <dbReference type="SAM" id="MobiDB-lite"/>
    </source>
</evidence>
<reference evidence="2" key="3">
    <citation type="submission" date="2011-03" db="EMBL/GenBank/DDBJ databases">
        <title>Annotation of Magnaporthe poae ATCC 64411.</title>
        <authorList>
            <person name="Ma L.-J."/>
            <person name="Dead R."/>
            <person name="Young S.K."/>
            <person name="Zeng Q."/>
            <person name="Gargeya S."/>
            <person name="Fitzgerald M."/>
            <person name="Haas B."/>
            <person name="Abouelleil A."/>
            <person name="Alvarado L."/>
            <person name="Arachchi H.M."/>
            <person name="Berlin A."/>
            <person name="Brown A."/>
            <person name="Chapman S.B."/>
            <person name="Chen Z."/>
            <person name="Dunbar C."/>
            <person name="Freedman E."/>
            <person name="Gearin G."/>
            <person name="Gellesch M."/>
            <person name="Goldberg J."/>
            <person name="Griggs A."/>
            <person name="Gujja S."/>
            <person name="Heiman D."/>
            <person name="Howarth C."/>
            <person name="Larson L."/>
            <person name="Lui A."/>
            <person name="MacDonald P.J.P."/>
            <person name="Mehta T."/>
            <person name="Montmayeur A."/>
            <person name="Murphy C."/>
            <person name="Neiman D."/>
            <person name="Pearson M."/>
            <person name="Priest M."/>
            <person name="Roberts A."/>
            <person name="Saif S."/>
            <person name="Shea T."/>
            <person name="Shenoy N."/>
            <person name="Sisk P."/>
            <person name="Stolte C."/>
            <person name="Sykes S."/>
            <person name="Yandava C."/>
            <person name="Wortman J."/>
            <person name="Nusbaum C."/>
            <person name="Birren B."/>
        </authorList>
    </citation>
    <scope>NUCLEOTIDE SEQUENCE</scope>
    <source>
        <strain evidence="2">ATCC 64411</strain>
    </source>
</reference>
<proteinExistence type="predicted"/>
<reference evidence="4" key="1">
    <citation type="submission" date="2010-05" db="EMBL/GenBank/DDBJ databases">
        <title>The genome sequence of Magnaporthe poae strain ATCC 64411.</title>
        <authorList>
            <person name="Ma L.-J."/>
            <person name="Dead R."/>
            <person name="Young S."/>
            <person name="Zeng Q."/>
            <person name="Koehrsen M."/>
            <person name="Alvarado L."/>
            <person name="Berlin A."/>
            <person name="Chapman S.B."/>
            <person name="Chen Z."/>
            <person name="Freedman E."/>
            <person name="Gellesch M."/>
            <person name="Goldberg J."/>
            <person name="Griggs A."/>
            <person name="Gujja S."/>
            <person name="Heilman E.R."/>
            <person name="Heiman D."/>
            <person name="Hepburn T."/>
            <person name="Howarth C."/>
            <person name="Jen D."/>
            <person name="Larson L."/>
            <person name="Mehta T."/>
            <person name="Neiman D."/>
            <person name="Pearson M."/>
            <person name="Roberts A."/>
            <person name="Saif S."/>
            <person name="Shea T."/>
            <person name="Shenoy N."/>
            <person name="Sisk P."/>
            <person name="Stolte C."/>
            <person name="Sykes S."/>
            <person name="Walk T."/>
            <person name="White J."/>
            <person name="Yandava C."/>
            <person name="Haas B."/>
            <person name="Nusbaum C."/>
            <person name="Birren B."/>
        </authorList>
    </citation>
    <scope>NUCLEOTIDE SEQUENCE [LARGE SCALE GENOMIC DNA]</scope>
    <source>
        <strain evidence="4">ATCC 64411 / 73-15</strain>
    </source>
</reference>
<dbReference type="VEuPathDB" id="FungiDB:MAPG_05439"/>
<evidence type="ECO:0000313" key="3">
    <source>
        <dbReference type="EnsemblFungi" id="MAPG_05439T0"/>
    </source>
</evidence>
<dbReference type="Proteomes" id="UP000011715">
    <property type="component" value="Unassembled WGS sequence"/>
</dbReference>
<organism evidence="3 4">
    <name type="scientific">Magnaporthiopsis poae (strain ATCC 64411 / 73-15)</name>
    <name type="common">Kentucky bluegrass fungus</name>
    <name type="synonym">Magnaporthe poae</name>
    <dbReference type="NCBI Taxonomy" id="644358"/>
    <lineage>
        <taxon>Eukaryota</taxon>
        <taxon>Fungi</taxon>
        <taxon>Dikarya</taxon>
        <taxon>Ascomycota</taxon>
        <taxon>Pezizomycotina</taxon>
        <taxon>Sordariomycetes</taxon>
        <taxon>Sordariomycetidae</taxon>
        <taxon>Magnaporthales</taxon>
        <taxon>Magnaporthaceae</taxon>
        <taxon>Magnaporthiopsis</taxon>
    </lineage>
</organism>
<dbReference type="EnsemblFungi" id="MAPG_05439T0">
    <property type="protein sequence ID" value="MAPG_05439T0"/>
    <property type="gene ID" value="MAPG_05439"/>
</dbReference>
<dbReference type="EMBL" id="GL876969">
    <property type="protein sequence ID" value="KLU86425.1"/>
    <property type="molecule type" value="Genomic_DNA"/>
</dbReference>
<dbReference type="AlphaFoldDB" id="A0A0C4DZE1"/>
<evidence type="ECO:0000313" key="4">
    <source>
        <dbReference type="Proteomes" id="UP000011715"/>
    </source>
</evidence>
<keyword evidence="4" id="KW-1185">Reference proteome</keyword>